<evidence type="ECO:0000313" key="2">
    <source>
        <dbReference type="Proteomes" id="UP000305948"/>
    </source>
</evidence>
<organism evidence="1 2">
    <name type="scientific">Heliocybe sulcata</name>
    <dbReference type="NCBI Taxonomy" id="5364"/>
    <lineage>
        <taxon>Eukaryota</taxon>
        <taxon>Fungi</taxon>
        <taxon>Dikarya</taxon>
        <taxon>Basidiomycota</taxon>
        <taxon>Agaricomycotina</taxon>
        <taxon>Agaricomycetes</taxon>
        <taxon>Gloeophyllales</taxon>
        <taxon>Gloeophyllaceae</taxon>
        <taxon>Heliocybe</taxon>
    </lineage>
</organism>
<dbReference type="AlphaFoldDB" id="A0A5C3NDE5"/>
<evidence type="ECO:0000313" key="1">
    <source>
        <dbReference type="EMBL" id="TFK54028.1"/>
    </source>
</evidence>
<gene>
    <name evidence="1" type="ORF">OE88DRAFT_1654494</name>
</gene>
<dbReference type="InterPro" id="IPR032675">
    <property type="entry name" value="LRR_dom_sf"/>
</dbReference>
<dbReference type="SUPFAM" id="SSF52047">
    <property type="entry name" value="RNI-like"/>
    <property type="match status" value="1"/>
</dbReference>
<keyword evidence="2" id="KW-1185">Reference proteome</keyword>
<dbReference type="OrthoDB" id="3071655at2759"/>
<accession>A0A5C3NDE5</accession>
<name>A0A5C3NDE5_9AGAM</name>
<proteinExistence type="predicted"/>
<protein>
    <recommendedName>
        <fullName evidence="3">RNI-like protein</fullName>
    </recommendedName>
</protein>
<dbReference type="EMBL" id="ML213506">
    <property type="protein sequence ID" value="TFK54028.1"/>
    <property type="molecule type" value="Genomic_DNA"/>
</dbReference>
<reference evidence="1 2" key="1">
    <citation type="journal article" date="2019" name="Nat. Ecol. Evol.">
        <title>Megaphylogeny resolves global patterns of mushroom evolution.</title>
        <authorList>
            <person name="Varga T."/>
            <person name="Krizsan K."/>
            <person name="Foldi C."/>
            <person name="Dima B."/>
            <person name="Sanchez-Garcia M."/>
            <person name="Sanchez-Ramirez S."/>
            <person name="Szollosi G.J."/>
            <person name="Szarkandi J.G."/>
            <person name="Papp V."/>
            <person name="Albert L."/>
            <person name="Andreopoulos W."/>
            <person name="Angelini C."/>
            <person name="Antonin V."/>
            <person name="Barry K.W."/>
            <person name="Bougher N.L."/>
            <person name="Buchanan P."/>
            <person name="Buyck B."/>
            <person name="Bense V."/>
            <person name="Catcheside P."/>
            <person name="Chovatia M."/>
            <person name="Cooper J."/>
            <person name="Damon W."/>
            <person name="Desjardin D."/>
            <person name="Finy P."/>
            <person name="Geml J."/>
            <person name="Haridas S."/>
            <person name="Hughes K."/>
            <person name="Justo A."/>
            <person name="Karasinski D."/>
            <person name="Kautmanova I."/>
            <person name="Kiss B."/>
            <person name="Kocsube S."/>
            <person name="Kotiranta H."/>
            <person name="LaButti K.M."/>
            <person name="Lechner B.E."/>
            <person name="Liimatainen K."/>
            <person name="Lipzen A."/>
            <person name="Lukacs Z."/>
            <person name="Mihaltcheva S."/>
            <person name="Morgado L.N."/>
            <person name="Niskanen T."/>
            <person name="Noordeloos M.E."/>
            <person name="Ohm R.A."/>
            <person name="Ortiz-Santana B."/>
            <person name="Ovrebo C."/>
            <person name="Racz N."/>
            <person name="Riley R."/>
            <person name="Savchenko A."/>
            <person name="Shiryaev A."/>
            <person name="Soop K."/>
            <person name="Spirin V."/>
            <person name="Szebenyi C."/>
            <person name="Tomsovsky M."/>
            <person name="Tulloss R.E."/>
            <person name="Uehling J."/>
            <person name="Grigoriev I.V."/>
            <person name="Vagvolgyi C."/>
            <person name="Papp T."/>
            <person name="Martin F.M."/>
            <person name="Miettinen O."/>
            <person name="Hibbett D.S."/>
            <person name="Nagy L.G."/>
        </authorList>
    </citation>
    <scope>NUCLEOTIDE SEQUENCE [LARGE SCALE GENOMIC DNA]</scope>
    <source>
        <strain evidence="1 2">OMC1185</strain>
    </source>
</reference>
<dbReference type="STRING" id="5364.A0A5C3NDE5"/>
<dbReference type="Gene3D" id="3.80.10.10">
    <property type="entry name" value="Ribonuclease Inhibitor"/>
    <property type="match status" value="1"/>
</dbReference>
<sequence length="371" mass="41747">MKRWLGRSGSGPLCLAIEDMDDAGPERVCPRTIAEAPGVTKCLLLLARHVHRCRALSLTGSMDKLEYLDGLDMPLLEELCLAINARSPSVDEAMDLFRAAPRLRALTCWRLRKGLDFWFEFPYENLTSLTLWEICPLRECAQVLRCCERLLHCSLHFFGYPLWYEDIGGPVCVPQLKTLHLDLSSDCGADNLLSVLVLPALEELKVEAGPGWNSEPLIEIFRRSDCALEVLDISGMGCKFFLDENEFVDLLAEVPTLKRLYMAGTNCCSFNPCADDELVPALEELHITSNLAGKPRLAVPHRMLSSRLQPHTDGQGPSFEPCLRNASITINRERQIHRWSVKDAGPVQVQKRRRKSDDEPYIECAGDQVEL</sequence>
<evidence type="ECO:0008006" key="3">
    <source>
        <dbReference type="Google" id="ProtNLM"/>
    </source>
</evidence>
<dbReference type="Proteomes" id="UP000305948">
    <property type="component" value="Unassembled WGS sequence"/>
</dbReference>